<dbReference type="InterPro" id="IPR001310">
    <property type="entry name" value="Histidine_triad_HIT"/>
</dbReference>
<evidence type="ECO:0000313" key="6">
    <source>
        <dbReference type="Proteomes" id="UP000005695"/>
    </source>
</evidence>
<dbReference type="EMBL" id="AAEW02000006">
    <property type="protein sequence ID" value="EAT16274.1"/>
    <property type="molecule type" value="Genomic_DNA"/>
</dbReference>
<keyword evidence="6" id="KW-1185">Reference proteome</keyword>
<evidence type="ECO:0000256" key="2">
    <source>
        <dbReference type="PIRSR" id="PIRSR601310-3"/>
    </source>
</evidence>
<dbReference type="InterPro" id="IPR011146">
    <property type="entry name" value="HIT-like"/>
</dbReference>
<evidence type="ECO:0000256" key="1">
    <source>
        <dbReference type="PIRSR" id="PIRSR601310-1"/>
    </source>
</evidence>
<dbReference type="OrthoDB" id="9784774at2"/>
<dbReference type="PANTHER" id="PTHR23089">
    <property type="entry name" value="HISTIDINE TRIAD HIT PROTEIN"/>
    <property type="match status" value="1"/>
</dbReference>
<reference evidence="5" key="2">
    <citation type="submission" date="2006-05" db="EMBL/GenBank/DDBJ databases">
        <title>Sequencing of the draft genome and assembly of Desulfuromonas acetoxidans DSM 684.</title>
        <authorList>
            <consortium name="US DOE Joint Genome Institute (JGI-PGF)"/>
            <person name="Copeland A."/>
            <person name="Lucas S."/>
            <person name="Lapidus A."/>
            <person name="Barry K."/>
            <person name="Detter J.C."/>
            <person name="Glavina del Rio T."/>
            <person name="Hammon N."/>
            <person name="Israni S."/>
            <person name="Dalin E."/>
            <person name="Tice H."/>
            <person name="Bruce D."/>
            <person name="Pitluck S."/>
            <person name="Richardson P."/>
        </authorList>
    </citation>
    <scope>NUCLEOTIDE SEQUENCE [LARGE SCALE GENOMIC DNA]</scope>
    <source>
        <strain evidence="5">DSM 684</strain>
    </source>
</reference>
<dbReference type="PRINTS" id="PR00332">
    <property type="entry name" value="HISTRIAD"/>
</dbReference>
<feature type="active site" description="Tele-AMP-histidine intermediate" evidence="1">
    <location>
        <position position="101"/>
    </location>
</feature>
<dbReference type="Gene3D" id="3.30.428.10">
    <property type="entry name" value="HIT-like"/>
    <property type="match status" value="1"/>
</dbReference>
<dbReference type="InterPro" id="IPR036265">
    <property type="entry name" value="HIT-like_sf"/>
</dbReference>
<evidence type="ECO:0000313" key="5">
    <source>
        <dbReference type="EMBL" id="EAT16274.1"/>
    </source>
</evidence>
<dbReference type="GO" id="GO:0003824">
    <property type="term" value="F:catalytic activity"/>
    <property type="evidence" value="ECO:0007669"/>
    <property type="project" value="InterPro"/>
</dbReference>
<feature type="domain" description="HIT" evidence="4">
    <location>
        <begin position="6"/>
        <end position="115"/>
    </location>
</feature>
<protein>
    <submittedName>
        <fullName evidence="5">Histidine triad (HIT) protein</fullName>
    </submittedName>
</protein>
<organism evidence="5 6">
    <name type="scientific">Desulfuromonas acetoxidans (strain DSM 684 / 11070)</name>
    <dbReference type="NCBI Taxonomy" id="281689"/>
    <lineage>
        <taxon>Bacteria</taxon>
        <taxon>Pseudomonadati</taxon>
        <taxon>Thermodesulfobacteriota</taxon>
        <taxon>Desulfuromonadia</taxon>
        <taxon>Desulfuromonadales</taxon>
        <taxon>Desulfuromonadaceae</taxon>
        <taxon>Desulfuromonas</taxon>
    </lineage>
</organism>
<name>Q1K0T4_DESA6</name>
<feature type="short sequence motif" description="Histidine triad motif" evidence="2 3">
    <location>
        <begin position="99"/>
        <end position="103"/>
    </location>
</feature>
<comment type="caution">
    <text evidence="5">The sequence shown here is derived from an EMBL/GenBank/DDBJ whole genome shotgun (WGS) entry which is preliminary data.</text>
</comment>
<accession>Q1K0T4</accession>
<dbReference type="CDD" id="cd01276">
    <property type="entry name" value="PKCI_related"/>
    <property type="match status" value="1"/>
</dbReference>
<evidence type="ECO:0000259" key="4">
    <source>
        <dbReference type="PROSITE" id="PS51084"/>
    </source>
</evidence>
<sequence length="115" mass="12889">MPDNCLFCKIVAGEIPAEIVYEDDLVVAFKDIDPQAPVHMLIIPRKHIVGMNDIEDEDQQVLARIHFVAVKLARQFDIAEPGYRLVNNCNEHGGQAVGHLHYHLLGGRQLSWPPG</sequence>
<gene>
    <name evidence="5" type="ORF">Dace_1738</name>
</gene>
<reference evidence="5" key="1">
    <citation type="submission" date="2006-05" db="EMBL/GenBank/DDBJ databases">
        <title>Annotation of the draft genome assembly of Desulfuromonas acetoxidans DSM 684.</title>
        <authorList>
            <consortium name="US DOE Joint Genome Institute (JGI-ORNL)"/>
            <person name="Larimer F."/>
            <person name="Land M."/>
            <person name="Hauser L."/>
        </authorList>
    </citation>
    <scope>NUCLEOTIDE SEQUENCE [LARGE SCALE GENOMIC DNA]</scope>
    <source>
        <strain evidence="5">DSM 684</strain>
    </source>
</reference>
<proteinExistence type="predicted"/>
<evidence type="ECO:0000256" key="3">
    <source>
        <dbReference type="PROSITE-ProRule" id="PRU00464"/>
    </source>
</evidence>
<dbReference type="PROSITE" id="PS51084">
    <property type="entry name" value="HIT_2"/>
    <property type="match status" value="1"/>
</dbReference>
<dbReference type="Pfam" id="PF01230">
    <property type="entry name" value="HIT"/>
    <property type="match status" value="1"/>
</dbReference>
<dbReference type="SUPFAM" id="SSF54197">
    <property type="entry name" value="HIT-like"/>
    <property type="match status" value="1"/>
</dbReference>
<dbReference type="AlphaFoldDB" id="Q1K0T4"/>
<dbReference type="RefSeq" id="WP_005999557.1">
    <property type="nucleotide sequence ID" value="NZ_AAEW02000006.1"/>
</dbReference>
<dbReference type="Proteomes" id="UP000005695">
    <property type="component" value="Unassembled WGS sequence"/>
</dbReference>